<dbReference type="AlphaFoldDB" id="A0A401S2U7"/>
<organism evidence="2 3">
    <name type="scientific">Chiloscyllium punctatum</name>
    <name type="common">Brownbanded bambooshark</name>
    <name type="synonym">Hemiscyllium punctatum</name>
    <dbReference type="NCBI Taxonomy" id="137246"/>
    <lineage>
        <taxon>Eukaryota</taxon>
        <taxon>Metazoa</taxon>
        <taxon>Chordata</taxon>
        <taxon>Craniata</taxon>
        <taxon>Vertebrata</taxon>
        <taxon>Chondrichthyes</taxon>
        <taxon>Elasmobranchii</taxon>
        <taxon>Galeomorphii</taxon>
        <taxon>Galeoidea</taxon>
        <taxon>Orectolobiformes</taxon>
        <taxon>Hemiscylliidae</taxon>
        <taxon>Chiloscyllium</taxon>
    </lineage>
</organism>
<dbReference type="Proteomes" id="UP000287033">
    <property type="component" value="Unassembled WGS sequence"/>
</dbReference>
<gene>
    <name evidence="2" type="ORF">chiPu_0003106</name>
</gene>
<comment type="caution">
    <text evidence="2">The sequence shown here is derived from an EMBL/GenBank/DDBJ whole genome shotgun (WGS) entry which is preliminary data.</text>
</comment>
<evidence type="ECO:0000256" key="1">
    <source>
        <dbReference type="SAM" id="MobiDB-lite"/>
    </source>
</evidence>
<evidence type="ECO:0000313" key="2">
    <source>
        <dbReference type="EMBL" id="GCC24704.1"/>
    </source>
</evidence>
<accession>A0A401S2U7</accession>
<keyword evidence="3" id="KW-1185">Reference proteome</keyword>
<name>A0A401S2U7_CHIPU</name>
<evidence type="ECO:0000313" key="3">
    <source>
        <dbReference type="Proteomes" id="UP000287033"/>
    </source>
</evidence>
<reference evidence="2 3" key="1">
    <citation type="journal article" date="2018" name="Nat. Ecol. Evol.">
        <title>Shark genomes provide insights into elasmobranch evolution and the origin of vertebrates.</title>
        <authorList>
            <person name="Hara Y"/>
            <person name="Yamaguchi K"/>
            <person name="Onimaru K"/>
            <person name="Kadota M"/>
            <person name="Koyanagi M"/>
            <person name="Keeley SD"/>
            <person name="Tatsumi K"/>
            <person name="Tanaka K"/>
            <person name="Motone F"/>
            <person name="Kageyama Y"/>
            <person name="Nozu R"/>
            <person name="Adachi N"/>
            <person name="Nishimura O"/>
            <person name="Nakagawa R"/>
            <person name="Tanegashima C"/>
            <person name="Kiyatake I"/>
            <person name="Matsumoto R"/>
            <person name="Murakumo K"/>
            <person name="Nishida K"/>
            <person name="Terakita A"/>
            <person name="Kuratani S"/>
            <person name="Sato K"/>
            <person name="Hyodo S Kuraku.S."/>
        </authorList>
    </citation>
    <scope>NUCLEOTIDE SEQUENCE [LARGE SCALE GENOMIC DNA]</scope>
</reference>
<feature type="region of interest" description="Disordered" evidence="1">
    <location>
        <begin position="1"/>
        <end position="20"/>
    </location>
</feature>
<protein>
    <submittedName>
        <fullName evidence="2">Uncharacterized protein</fullName>
    </submittedName>
</protein>
<dbReference type="EMBL" id="BEZZ01000064">
    <property type="protein sequence ID" value="GCC24704.1"/>
    <property type="molecule type" value="Genomic_DNA"/>
</dbReference>
<sequence>MEVKRRLNLMQSEDEQHNRTHPRHFAGPILYCIFQLLLPSETQATSRNSCHMMKLCGIEDSLALNPVMTLLLPFNASRVCRCFGVVERYYVKLNT</sequence>
<proteinExistence type="predicted"/>